<feature type="transmembrane region" description="Helical" evidence="8">
    <location>
        <begin position="141"/>
        <end position="164"/>
    </location>
</feature>
<proteinExistence type="predicted"/>
<keyword evidence="5 8" id="KW-0812">Transmembrane</keyword>
<reference evidence="10 11" key="1">
    <citation type="journal article" date="2019" name="Environ. Microbiol.">
        <title>Genomics insights into ecotype formation of ammonia-oxidizing archaea in the deep ocean.</title>
        <authorList>
            <person name="Wang Y."/>
            <person name="Huang J.M."/>
            <person name="Cui G.J."/>
            <person name="Nunoura T."/>
            <person name="Takaki Y."/>
            <person name="Li W.L."/>
            <person name="Li J."/>
            <person name="Gao Z.M."/>
            <person name="Takai K."/>
            <person name="Zhang A.Q."/>
            <person name="Stepanauskas R."/>
        </authorList>
    </citation>
    <scope>NUCLEOTIDE SEQUENCE [LARGE SCALE GENOMIC DNA]</scope>
    <source>
        <strain evidence="10 11">N8</strain>
    </source>
</reference>
<feature type="transmembrane region" description="Helical" evidence="8">
    <location>
        <begin position="99"/>
        <end position="120"/>
    </location>
</feature>
<feature type="transmembrane region" description="Helical" evidence="8">
    <location>
        <begin position="357"/>
        <end position="377"/>
    </location>
</feature>
<evidence type="ECO:0000313" key="10">
    <source>
        <dbReference type="EMBL" id="NWK01803.1"/>
    </source>
</evidence>
<feature type="domain" description="Glycosyltransferase RgtA/B/C/D-like" evidence="9">
    <location>
        <begin position="98"/>
        <end position="226"/>
    </location>
</feature>
<dbReference type="GO" id="GO:0016763">
    <property type="term" value="F:pentosyltransferase activity"/>
    <property type="evidence" value="ECO:0007669"/>
    <property type="project" value="TreeGrafter"/>
</dbReference>
<evidence type="ECO:0000259" key="9">
    <source>
        <dbReference type="Pfam" id="PF13231"/>
    </source>
</evidence>
<evidence type="ECO:0000256" key="2">
    <source>
        <dbReference type="ARBA" id="ARBA00022475"/>
    </source>
</evidence>
<evidence type="ECO:0000256" key="5">
    <source>
        <dbReference type="ARBA" id="ARBA00022692"/>
    </source>
</evidence>
<dbReference type="GO" id="GO:0005886">
    <property type="term" value="C:plasma membrane"/>
    <property type="evidence" value="ECO:0007669"/>
    <property type="project" value="UniProtKB-SubCell"/>
</dbReference>
<evidence type="ECO:0000256" key="1">
    <source>
        <dbReference type="ARBA" id="ARBA00004651"/>
    </source>
</evidence>
<evidence type="ECO:0000256" key="3">
    <source>
        <dbReference type="ARBA" id="ARBA00022676"/>
    </source>
</evidence>
<dbReference type="AlphaFoldDB" id="A0A7K4NKT3"/>
<sequence>MSAKLNIVNTFENSTKKPIVFLMLIGLAGLILRLVYFPYDVPLFNDSQGYFWYAIDMSILNQLPYGHSVVNNGWPSFLSIIFQLMDSNNFLDYHNMQRFVGVVFSVATIFPVYFLCSMYFKKSYSLLGATLFIFEPRLIQNSFIGTPESMYIFLMALLLFLFLSNNFKKIYLAFGIVALLAITRYEGLLMIIPLSVVFFIRFRRQKKDLIKYIICISIFILILIPVSSLRNETTGSDGFISHISHGSKYYQAEIQENSSAFGDFLYLGSINLIKYIGWAQIPSFIIFIPLGIIFIFKKMDYKKSTIIFTIVVMLIPAFYAYSREFQEMKYLYVLYPIFCVLACFAFKIFLEKFHRRNLIFCIIIGGIILSSIIFVEWKAMDNEHYREAYEILAEIGQKEMKINKELETYGGEFTYFSWVSLQNVDEFPILKKELPPSKITTTMRGESTRGWNEQLKQWNPDIGELELQESIDYHNTEIDNLRDYFQVLEKQKITHLLLDEINNSSLINDELRLHLRDIFNHENKYPFLVKEYDSRENGFNYHVKLFKIDYDLYNEWINEN</sequence>
<feature type="transmembrane region" description="Helical" evidence="8">
    <location>
        <begin position="333"/>
        <end position="350"/>
    </location>
</feature>
<evidence type="ECO:0000256" key="7">
    <source>
        <dbReference type="ARBA" id="ARBA00023136"/>
    </source>
</evidence>
<dbReference type="GO" id="GO:0008610">
    <property type="term" value="P:lipid biosynthetic process"/>
    <property type="evidence" value="ECO:0007669"/>
    <property type="project" value="UniProtKB-ARBA"/>
</dbReference>
<keyword evidence="6 8" id="KW-1133">Transmembrane helix</keyword>
<keyword evidence="7 8" id="KW-0472">Membrane</keyword>
<dbReference type="Pfam" id="PF13231">
    <property type="entry name" value="PMT_2"/>
    <property type="match status" value="1"/>
</dbReference>
<comment type="subcellular location">
    <subcellularLocation>
        <location evidence="1">Cell membrane</location>
        <topology evidence="1">Multi-pass membrane protein</topology>
    </subcellularLocation>
</comment>
<dbReference type="EMBL" id="JACAST010000002">
    <property type="protein sequence ID" value="NWK01803.1"/>
    <property type="molecule type" value="Genomic_DNA"/>
</dbReference>
<feature type="transmembrane region" description="Helical" evidence="8">
    <location>
        <begin position="20"/>
        <end position="39"/>
    </location>
</feature>
<evidence type="ECO:0000256" key="4">
    <source>
        <dbReference type="ARBA" id="ARBA00022679"/>
    </source>
</evidence>
<feature type="transmembrane region" description="Helical" evidence="8">
    <location>
        <begin position="305"/>
        <end position="321"/>
    </location>
</feature>
<dbReference type="Proteomes" id="UP000529843">
    <property type="component" value="Unassembled WGS sequence"/>
</dbReference>
<dbReference type="PANTHER" id="PTHR33908:SF11">
    <property type="entry name" value="MEMBRANE PROTEIN"/>
    <property type="match status" value="1"/>
</dbReference>
<feature type="transmembrane region" description="Helical" evidence="8">
    <location>
        <begin position="275"/>
        <end position="296"/>
    </location>
</feature>
<feature type="transmembrane region" description="Helical" evidence="8">
    <location>
        <begin position="212"/>
        <end position="229"/>
    </location>
</feature>
<keyword evidence="3" id="KW-0328">Glycosyltransferase</keyword>
<keyword evidence="2" id="KW-1003">Cell membrane</keyword>
<dbReference type="PANTHER" id="PTHR33908">
    <property type="entry name" value="MANNOSYLTRANSFERASE YKCB-RELATED"/>
    <property type="match status" value="1"/>
</dbReference>
<organism evidence="10 11">
    <name type="scientific">Marine Group I thaumarchaeote</name>
    <dbReference type="NCBI Taxonomy" id="2511932"/>
    <lineage>
        <taxon>Archaea</taxon>
        <taxon>Nitrososphaerota</taxon>
        <taxon>Marine Group I</taxon>
    </lineage>
</organism>
<protein>
    <submittedName>
        <fullName evidence="10">Glycosyltransferase family 39 protein</fullName>
    </submittedName>
</protein>
<comment type="caution">
    <text evidence="10">The sequence shown here is derived from an EMBL/GenBank/DDBJ whole genome shotgun (WGS) entry which is preliminary data.</text>
</comment>
<dbReference type="InterPro" id="IPR050297">
    <property type="entry name" value="LipidA_mod_glycosyltrf_83"/>
</dbReference>
<keyword evidence="4 10" id="KW-0808">Transferase</keyword>
<gene>
    <name evidence="10" type="ORF">HX804_00605</name>
</gene>
<evidence type="ECO:0000313" key="11">
    <source>
        <dbReference type="Proteomes" id="UP000529843"/>
    </source>
</evidence>
<dbReference type="InterPro" id="IPR038731">
    <property type="entry name" value="RgtA/B/C-like"/>
</dbReference>
<evidence type="ECO:0000256" key="6">
    <source>
        <dbReference type="ARBA" id="ARBA00022989"/>
    </source>
</evidence>
<evidence type="ECO:0000256" key="8">
    <source>
        <dbReference type="SAM" id="Phobius"/>
    </source>
</evidence>
<accession>A0A7K4NKT3</accession>
<feature type="transmembrane region" description="Helical" evidence="8">
    <location>
        <begin position="170"/>
        <end position="200"/>
    </location>
</feature>
<name>A0A7K4NKT3_9ARCH</name>